<evidence type="ECO:0000256" key="1">
    <source>
        <dbReference type="ARBA" id="ARBA00001974"/>
    </source>
</evidence>
<dbReference type="PRINTS" id="PR00368">
    <property type="entry name" value="FADPNR"/>
</dbReference>
<dbReference type="InterPro" id="IPR023753">
    <property type="entry name" value="FAD/NAD-binding_dom"/>
</dbReference>
<reference evidence="7" key="1">
    <citation type="journal article" date="2021" name="Nat. Microbiol.">
        <title>Cocultivation of an ultrasmall environmental parasitic bacterium with lytic ability against bacteria associated with wastewater foams.</title>
        <authorList>
            <person name="Batinovic S."/>
            <person name="Rose J.J.A."/>
            <person name="Ratcliffe J."/>
            <person name="Seviour R.J."/>
            <person name="Petrovski S."/>
        </authorList>
    </citation>
    <scope>NUCLEOTIDE SEQUENCE</scope>
    <source>
        <strain evidence="7">JR1</strain>
    </source>
</reference>
<proteinExistence type="inferred from homology"/>
<dbReference type="PRINTS" id="PR00411">
    <property type="entry name" value="PNDRDTASEI"/>
</dbReference>
<dbReference type="RefSeq" id="WP_260764067.1">
    <property type="nucleotide sequence ID" value="NZ_CP045921.1"/>
</dbReference>
<gene>
    <name evidence="7" type="ORF">GII36_02030</name>
</gene>
<dbReference type="Gene3D" id="3.50.50.100">
    <property type="match status" value="1"/>
</dbReference>
<evidence type="ECO:0000313" key="7">
    <source>
        <dbReference type="EMBL" id="QHN42628.1"/>
    </source>
</evidence>
<dbReference type="Proteomes" id="UP001059824">
    <property type="component" value="Chromosome"/>
</dbReference>
<dbReference type="PANTHER" id="PTHR42913">
    <property type="entry name" value="APOPTOSIS-INDUCING FACTOR 1"/>
    <property type="match status" value="1"/>
</dbReference>
<organism evidence="7 8">
    <name type="scientific">Candidatus Mycosynbacter amalyticus</name>
    <dbReference type="NCBI Taxonomy" id="2665156"/>
    <lineage>
        <taxon>Bacteria</taxon>
        <taxon>Candidatus Saccharimonadota</taxon>
        <taxon>Candidatus Saccharimonadota incertae sedis</taxon>
        <taxon>Candidatus Mycosynbacter</taxon>
    </lineage>
</organism>
<dbReference type="EMBL" id="CP045921">
    <property type="protein sequence ID" value="QHN42628.1"/>
    <property type="molecule type" value="Genomic_DNA"/>
</dbReference>
<evidence type="ECO:0000259" key="6">
    <source>
        <dbReference type="Pfam" id="PF07992"/>
    </source>
</evidence>
<comment type="cofactor">
    <cofactor evidence="1">
        <name>FAD</name>
        <dbReference type="ChEBI" id="CHEBI:57692"/>
    </cofactor>
</comment>
<evidence type="ECO:0000313" key="8">
    <source>
        <dbReference type="Proteomes" id="UP001059824"/>
    </source>
</evidence>
<dbReference type="SUPFAM" id="SSF51905">
    <property type="entry name" value="FAD/NAD(P)-binding domain"/>
    <property type="match status" value="1"/>
</dbReference>
<sequence>MNITIVGGGFGGVKAALELGKDSDNRITLISANHNFVYYPSLYSTATGHDHKESWVGLEFIFRNYPNVRLKYDTITSIDPAKKTLKGTKLSYHYTKLILALGSVTTYFGIEGLDHYAYGIKSETEIRTLQKHLFRQMGDEGVIDKNYVIVGGGPTGVELAGALGTYLERLRVFFGLREQKIHITLVEASPRVLPRMSKAASKAALRRLRSLGVKVETNKMVQSATADSLMVSGKPIQSQTIIWTSGVANAPFFKQNAQHFTLNPRGKVVVDEFMQARPDIFVIGDNADTPLSGLAQTAVHDGVFVARHIQRMRWGSKPVKHKTKNLGVVVPIGHNWSIYERGSIRFTGALGAFMRDAADIVGHHDVLPMGHAIDTWRAGMRPRLRIPEDLSAAD</sequence>
<accession>A0A857MKG1</accession>
<keyword evidence="4" id="KW-0274">FAD</keyword>
<comment type="similarity">
    <text evidence="2">Belongs to the NADH dehydrogenase family.</text>
</comment>
<dbReference type="AlphaFoldDB" id="A0A857MKG1"/>
<evidence type="ECO:0000256" key="2">
    <source>
        <dbReference type="ARBA" id="ARBA00005272"/>
    </source>
</evidence>
<dbReference type="GO" id="GO:0003955">
    <property type="term" value="F:NAD(P)H dehydrogenase (quinone) activity"/>
    <property type="evidence" value="ECO:0007669"/>
    <property type="project" value="TreeGrafter"/>
</dbReference>
<evidence type="ECO:0000256" key="5">
    <source>
        <dbReference type="ARBA" id="ARBA00023002"/>
    </source>
</evidence>
<keyword evidence="8" id="KW-1185">Reference proteome</keyword>
<dbReference type="GO" id="GO:0019646">
    <property type="term" value="P:aerobic electron transport chain"/>
    <property type="evidence" value="ECO:0007669"/>
    <property type="project" value="TreeGrafter"/>
</dbReference>
<name>A0A857MKG1_9BACT</name>
<feature type="domain" description="FAD/NAD(P)-binding" evidence="6">
    <location>
        <begin position="2"/>
        <end position="302"/>
    </location>
</feature>
<dbReference type="Pfam" id="PF07992">
    <property type="entry name" value="Pyr_redox_2"/>
    <property type="match status" value="1"/>
</dbReference>
<dbReference type="InterPro" id="IPR051169">
    <property type="entry name" value="NADH-Q_oxidoreductase"/>
</dbReference>
<dbReference type="InterPro" id="IPR036188">
    <property type="entry name" value="FAD/NAD-bd_sf"/>
</dbReference>
<protein>
    <recommendedName>
        <fullName evidence="6">FAD/NAD(P)-binding domain-containing protein</fullName>
    </recommendedName>
</protein>
<evidence type="ECO:0000256" key="4">
    <source>
        <dbReference type="ARBA" id="ARBA00022827"/>
    </source>
</evidence>
<dbReference type="PANTHER" id="PTHR42913:SF3">
    <property type="entry name" value="64 KDA MITOCHONDRIAL NADH DEHYDROGENASE (EUROFUNG)"/>
    <property type="match status" value="1"/>
</dbReference>
<keyword evidence="3" id="KW-0285">Flavoprotein</keyword>
<evidence type="ECO:0000256" key="3">
    <source>
        <dbReference type="ARBA" id="ARBA00022630"/>
    </source>
</evidence>
<dbReference type="KEGG" id="mama:GII36_02030"/>
<keyword evidence="5" id="KW-0560">Oxidoreductase</keyword>